<dbReference type="EMBL" id="LWDX02027085">
    <property type="protein sequence ID" value="OEL29675.1"/>
    <property type="molecule type" value="Genomic_DNA"/>
</dbReference>
<organism evidence="3 4">
    <name type="scientific">Dichanthelium oligosanthes</name>
    <dbReference type="NCBI Taxonomy" id="888268"/>
    <lineage>
        <taxon>Eukaryota</taxon>
        <taxon>Viridiplantae</taxon>
        <taxon>Streptophyta</taxon>
        <taxon>Embryophyta</taxon>
        <taxon>Tracheophyta</taxon>
        <taxon>Spermatophyta</taxon>
        <taxon>Magnoliopsida</taxon>
        <taxon>Liliopsida</taxon>
        <taxon>Poales</taxon>
        <taxon>Poaceae</taxon>
        <taxon>PACMAD clade</taxon>
        <taxon>Panicoideae</taxon>
        <taxon>Panicodae</taxon>
        <taxon>Paniceae</taxon>
        <taxon>Dichantheliinae</taxon>
        <taxon>Dichanthelium</taxon>
    </lineage>
</organism>
<dbReference type="Pfam" id="PF03181">
    <property type="entry name" value="BURP"/>
    <property type="match status" value="1"/>
</dbReference>
<dbReference type="InterPro" id="IPR044816">
    <property type="entry name" value="BURP"/>
</dbReference>
<evidence type="ECO:0000313" key="4">
    <source>
        <dbReference type="Proteomes" id="UP000095767"/>
    </source>
</evidence>
<dbReference type="SMART" id="SM01045">
    <property type="entry name" value="BURP"/>
    <property type="match status" value="1"/>
</dbReference>
<dbReference type="PANTHER" id="PTHR31236">
    <property type="entry name" value="BURP DOMAIN PROTEIN USPL1-LIKE"/>
    <property type="match status" value="1"/>
</dbReference>
<dbReference type="AlphaFoldDB" id="A0A1E5VX25"/>
<accession>A0A1E5VX25</accession>
<comment type="caution">
    <text evidence="3">The sequence shown here is derived from an EMBL/GenBank/DDBJ whole genome shotgun (WGS) entry which is preliminary data.</text>
</comment>
<dbReference type="PANTHER" id="PTHR31236:SF7">
    <property type="entry name" value="BURP DOMAIN-CONTAINING PROTEIN 10"/>
    <property type="match status" value="1"/>
</dbReference>
<keyword evidence="4" id="KW-1185">Reference proteome</keyword>
<feature type="signal peptide" evidence="1">
    <location>
        <begin position="1"/>
        <end position="21"/>
    </location>
</feature>
<evidence type="ECO:0000259" key="2">
    <source>
        <dbReference type="PROSITE" id="PS51277"/>
    </source>
</evidence>
<sequence length="202" mass="21749">MSRKSFTAILRMFAPVSCAMAENILSVLDLCEHPNPAKGEKKACATSVESMVELAAFVLGTRDLRTFPSSPSVPVEGRAGSKAYRMATVTAITGTGDTMTCHGAAFPCKVFVCHALVPTRVYSVALESDDDGVEEEEEEKVEALVVYHLNTSEFDPEKMPPNVKPGEAPVCHFLNRDDILWAPAATTLGEQGAYRSRPVVAA</sequence>
<dbReference type="InterPro" id="IPR004873">
    <property type="entry name" value="BURP_dom"/>
</dbReference>
<proteinExistence type="predicted"/>
<dbReference type="Proteomes" id="UP000095767">
    <property type="component" value="Unassembled WGS sequence"/>
</dbReference>
<dbReference type="PROSITE" id="PS51277">
    <property type="entry name" value="BURP"/>
    <property type="match status" value="1"/>
</dbReference>
<feature type="chain" id="PRO_5009188629" evidence="1">
    <location>
        <begin position="22"/>
        <end position="202"/>
    </location>
</feature>
<gene>
    <name evidence="3" type="ORF">BAE44_0009306</name>
</gene>
<feature type="domain" description="BURP" evidence="2">
    <location>
        <begin position="1"/>
        <end position="184"/>
    </location>
</feature>
<reference evidence="3 4" key="1">
    <citation type="submission" date="2016-09" db="EMBL/GenBank/DDBJ databases">
        <title>The draft genome of Dichanthelium oligosanthes: A C3 panicoid grass species.</title>
        <authorList>
            <person name="Studer A.J."/>
            <person name="Schnable J.C."/>
            <person name="Brutnell T.P."/>
        </authorList>
    </citation>
    <scope>NUCLEOTIDE SEQUENCE [LARGE SCALE GENOMIC DNA]</scope>
    <source>
        <strain evidence="4">cv. Kellogg 1175</strain>
        <tissue evidence="3">Leaf</tissue>
    </source>
</reference>
<name>A0A1E5VX25_9POAL</name>
<keyword evidence="1" id="KW-0732">Signal</keyword>
<dbReference type="OrthoDB" id="654134at2759"/>
<evidence type="ECO:0000313" key="3">
    <source>
        <dbReference type="EMBL" id="OEL29675.1"/>
    </source>
</evidence>
<evidence type="ECO:0000256" key="1">
    <source>
        <dbReference type="SAM" id="SignalP"/>
    </source>
</evidence>
<dbReference type="STRING" id="888268.A0A1E5VX25"/>
<protein>
    <submittedName>
        <fullName evidence="3">BURP domain-containing protein 10</fullName>
    </submittedName>
</protein>